<accession>A0A1G7XGS6</accession>
<dbReference type="SUPFAM" id="SSF52540">
    <property type="entry name" value="P-loop containing nucleoside triphosphate hydrolases"/>
    <property type="match status" value="1"/>
</dbReference>
<gene>
    <name evidence="2" type="ORF">SAMN05421827_111189</name>
</gene>
<dbReference type="OrthoDB" id="9792800at2"/>
<dbReference type="EMBL" id="FNCH01000011">
    <property type="protein sequence ID" value="SDG82790.1"/>
    <property type="molecule type" value="Genomic_DNA"/>
</dbReference>
<dbReference type="STRING" id="405671.SAMN05421827_111189"/>
<evidence type="ECO:0000313" key="2">
    <source>
        <dbReference type="EMBL" id="SDG82790.1"/>
    </source>
</evidence>
<sequence length="39" mass="4312">MKISNITITNLKSFRDKISIDFDPTFNIIGPNASGKSNL</sequence>
<reference evidence="3" key="1">
    <citation type="submission" date="2016-10" db="EMBL/GenBank/DDBJ databases">
        <authorList>
            <person name="Varghese N."/>
            <person name="Submissions S."/>
        </authorList>
    </citation>
    <scope>NUCLEOTIDE SEQUENCE [LARGE SCALE GENOMIC DNA]</scope>
    <source>
        <strain evidence="3">DSM 17933</strain>
    </source>
</reference>
<dbReference type="RefSeq" id="WP_090501302.1">
    <property type="nucleotide sequence ID" value="NZ_FNCH01000011.1"/>
</dbReference>
<dbReference type="InterPro" id="IPR027417">
    <property type="entry name" value="P-loop_NTPase"/>
</dbReference>
<dbReference type="Pfam" id="PF13175">
    <property type="entry name" value="AAA_15"/>
    <property type="match status" value="1"/>
</dbReference>
<protein>
    <submittedName>
        <fullName evidence="2">AAA ATPase domain-containing protein</fullName>
    </submittedName>
</protein>
<dbReference type="InterPro" id="IPR041685">
    <property type="entry name" value="AAA_GajA/Old/RecF-like"/>
</dbReference>
<evidence type="ECO:0000313" key="3">
    <source>
        <dbReference type="Proteomes" id="UP000199643"/>
    </source>
</evidence>
<evidence type="ECO:0000259" key="1">
    <source>
        <dbReference type="Pfam" id="PF13175"/>
    </source>
</evidence>
<feature type="domain" description="Endonuclease GajA/Old nuclease/RecF-like AAA" evidence="1">
    <location>
        <begin position="1"/>
        <end position="39"/>
    </location>
</feature>
<dbReference type="Gene3D" id="3.40.50.300">
    <property type="entry name" value="P-loop containing nucleotide triphosphate hydrolases"/>
    <property type="match status" value="1"/>
</dbReference>
<proteinExistence type="predicted"/>
<organism evidence="2 3">
    <name type="scientific">Pedobacter terrae</name>
    <dbReference type="NCBI Taxonomy" id="405671"/>
    <lineage>
        <taxon>Bacteria</taxon>
        <taxon>Pseudomonadati</taxon>
        <taxon>Bacteroidota</taxon>
        <taxon>Sphingobacteriia</taxon>
        <taxon>Sphingobacteriales</taxon>
        <taxon>Sphingobacteriaceae</taxon>
        <taxon>Pedobacter</taxon>
    </lineage>
</organism>
<dbReference type="Proteomes" id="UP000199643">
    <property type="component" value="Unassembled WGS sequence"/>
</dbReference>
<keyword evidence="3" id="KW-1185">Reference proteome</keyword>
<name>A0A1G7XGS6_9SPHI</name>
<dbReference type="AlphaFoldDB" id="A0A1G7XGS6"/>